<protein>
    <recommendedName>
        <fullName evidence="3">DUF3150 domain-containing protein</fullName>
    </recommendedName>
</protein>
<evidence type="ECO:0000313" key="1">
    <source>
        <dbReference type="EMBL" id="MBI4594815.1"/>
    </source>
</evidence>
<proteinExistence type="predicted"/>
<dbReference type="Proteomes" id="UP000772181">
    <property type="component" value="Unassembled WGS sequence"/>
</dbReference>
<evidence type="ECO:0008006" key="3">
    <source>
        <dbReference type="Google" id="ProtNLM"/>
    </source>
</evidence>
<dbReference type="InterPro" id="IPR021496">
    <property type="entry name" value="DUF3150"/>
</dbReference>
<comment type="caution">
    <text evidence="1">The sequence shown here is derived from an EMBL/GenBank/DDBJ whole genome shotgun (WGS) entry which is preliminary data.</text>
</comment>
<dbReference type="Pfam" id="PF11348">
    <property type="entry name" value="DUF3150"/>
    <property type="match status" value="1"/>
</dbReference>
<organism evidence="1 2">
    <name type="scientific">Tectimicrobiota bacterium</name>
    <dbReference type="NCBI Taxonomy" id="2528274"/>
    <lineage>
        <taxon>Bacteria</taxon>
        <taxon>Pseudomonadati</taxon>
        <taxon>Nitrospinota/Tectimicrobiota group</taxon>
        <taxon>Candidatus Tectimicrobiota</taxon>
    </lineage>
</organism>
<evidence type="ECO:0000313" key="2">
    <source>
        <dbReference type="Proteomes" id="UP000772181"/>
    </source>
</evidence>
<reference evidence="1" key="1">
    <citation type="submission" date="2020-07" db="EMBL/GenBank/DDBJ databases">
        <title>Huge and variable diversity of episymbiotic CPR bacteria and DPANN archaea in groundwater ecosystems.</title>
        <authorList>
            <person name="He C.Y."/>
            <person name="Keren R."/>
            <person name="Whittaker M."/>
            <person name="Farag I.F."/>
            <person name="Doudna J."/>
            <person name="Cate J.H.D."/>
            <person name="Banfield J.F."/>
        </authorList>
    </citation>
    <scope>NUCLEOTIDE SEQUENCE</scope>
    <source>
        <strain evidence="1">NC_groundwater_1482_Ag_S-0.65um_47_24</strain>
    </source>
</reference>
<name>A0A933GLI6_UNCTE</name>
<dbReference type="AlphaFoldDB" id="A0A933GLI6"/>
<dbReference type="EMBL" id="JACQWF010000016">
    <property type="protein sequence ID" value="MBI4594815.1"/>
    <property type="molecule type" value="Genomic_DNA"/>
</dbReference>
<accession>A0A933GLI6</accession>
<sequence length="285" mass="33346">MDNIFEQGVLVQLAISIWTGRAKVDPKIISEVADPEFLRASKLLIDKGYMKTIEQIRNEARHFVYRKSLPFPITGVLFIPREMLLEVDNELTRQKSRFNEAVADFISQYKTYIELAKGHLKDLWNPEDYPVNIAKRFDFQWMFFNIDAPGKKSLITPELYVREVEKFQQTMEEFQETAVATLRSTFAEMVDHLVDRLANDKVFKDSSVNRFKEFLDDFKKLDVANDTEVQELVEKCRVLLNGTRPQDLRDNESLKRHVSEKMGEIKNAIDTKILTGRPFRKIVFD</sequence>
<gene>
    <name evidence="1" type="ORF">HY730_00370</name>
</gene>